<comment type="caution">
    <text evidence="2">The sequence shown here is derived from an EMBL/GenBank/DDBJ whole genome shotgun (WGS) entry which is preliminary data.</text>
</comment>
<dbReference type="EMBL" id="PIUM01000011">
    <property type="protein sequence ID" value="PKU24508.1"/>
    <property type="molecule type" value="Genomic_DNA"/>
</dbReference>
<proteinExistence type="predicted"/>
<dbReference type="OrthoDB" id="9790710at2"/>
<feature type="domain" description="Glycosyl transferase family 1" evidence="1">
    <location>
        <begin position="216"/>
        <end position="385"/>
    </location>
</feature>
<keyword evidence="2" id="KW-0808">Transferase</keyword>
<evidence type="ECO:0000313" key="2">
    <source>
        <dbReference type="EMBL" id="PKU24508.1"/>
    </source>
</evidence>
<dbReference type="SUPFAM" id="SSF53756">
    <property type="entry name" value="UDP-Glycosyltransferase/glycogen phosphorylase"/>
    <property type="match status" value="1"/>
</dbReference>
<dbReference type="GO" id="GO:0016757">
    <property type="term" value="F:glycosyltransferase activity"/>
    <property type="evidence" value="ECO:0007669"/>
    <property type="project" value="InterPro"/>
</dbReference>
<dbReference type="Pfam" id="PF00534">
    <property type="entry name" value="Glycos_transf_1"/>
    <property type="match status" value="1"/>
</dbReference>
<dbReference type="CDD" id="cd03801">
    <property type="entry name" value="GT4_PimA-like"/>
    <property type="match status" value="1"/>
</dbReference>
<evidence type="ECO:0000259" key="1">
    <source>
        <dbReference type="Pfam" id="PF00534"/>
    </source>
</evidence>
<sequence length="415" mass="46995">MHSPESVENAPRSDKYRIAHLVSHPIQYHAPLLRHISAQPDIDLTVFFQSDLSLKGYYDRGFGRMIQWDVPLLDGYRHEFLPSIGRHDRVDGLRPISHGIATRLWRGNFDVLWVHGYARWFNWVAMAAARAASIPTLVRDDSTSNSISRSKLKIFLKRQIFFRSLGNISSGFLAPGTMNANYYIENGIDESKIYRTPYCVDNDYFRRLAEIAKPRREEFRTELRLEPGRPVILFASKLQWLKRAGDLLSAFGKITSQTEKGKKPYLLFVGDGEMREELENGARPYGEDVRFLGFRNQSELPAFFDLCDVFVLPSQFETWGLIINEVMNVGRPVIVSDRVGCGTDLVRDWINGFVYPAGNVDALAEALKNVLADGDRAAGMGRASRALIEQWSFDAFLMGLRSAIAGVTRRPAALA</sequence>
<evidence type="ECO:0000313" key="3">
    <source>
        <dbReference type="Proteomes" id="UP000233293"/>
    </source>
</evidence>
<gene>
    <name evidence="2" type="ORF">CWS72_11460</name>
</gene>
<organism evidence="2 3">
    <name type="scientific">Telmatospirillum siberiense</name>
    <dbReference type="NCBI Taxonomy" id="382514"/>
    <lineage>
        <taxon>Bacteria</taxon>
        <taxon>Pseudomonadati</taxon>
        <taxon>Pseudomonadota</taxon>
        <taxon>Alphaproteobacteria</taxon>
        <taxon>Rhodospirillales</taxon>
        <taxon>Rhodospirillaceae</taxon>
        <taxon>Telmatospirillum</taxon>
    </lineage>
</organism>
<keyword evidence="3" id="KW-1185">Reference proteome</keyword>
<dbReference type="AlphaFoldDB" id="A0A2N3PVU7"/>
<accession>A0A2N3PVU7</accession>
<dbReference type="InterPro" id="IPR050194">
    <property type="entry name" value="Glycosyltransferase_grp1"/>
</dbReference>
<dbReference type="PANTHER" id="PTHR45947">
    <property type="entry name" value="SULFOQUINOVOSYL TRANSFERASE SQD2"/>
    <property type="match status" value="1"/>
</dbReference>
<dbReference type="Proteomes" id="UP000233293">
    <property type="component" value="Unassembled WGS sequence"/>
</dbReference>
<dbReference type="Gene3D" id="3.40.50.2000">
    <property type="entry name" value="Glycogen Phosphorylase B"/>
    <property type="match status" value="2"/>
</dbReference>
<name>A0A2N3PVU7_9PROT</name>
<dbReference type="PANTHER" id="PTHR45947:SF3">
    <property type="entry name" value="SULFOQUINOVOSYL TRANSFERASE SQD2"/>
    <property type="match status" value="1"/>
</dbReference>
<reference evidence="3" key="1">
    <citation type="submission" date="2017-12" db="EMBL/GenBank/DDBJ databases">
        <title>Draft genome sequence of Telmatospirillum siberiense 26-4b1T, an acidotolerant peatland alphaproteobacterium potentially involved in sulfur cycling.</title>
        <authorList>
            <person name="Hausmann B."/>
            <person name="Pjevac P."/>
            <person name="Schreck K."/>
            <person name="Herbold C.W."/>
            <person name="Daims H."/>
            <person name="Wagner M."/>
            <person name="Pester M."/>
            <person name="Loy A."/>
        </authorList>
    </citation>
    <scope>NUCLEOTIDE SEQUENCE [LARGE SCALE GENOMIC DNA]</scope>
    <source>
        <strain evidence="3">26-4b1</strain>
    </source>
</reference>
<protein>
    <submittedName>
        <fullName evidence="2">Glycosyl transferase family 1</fullName>
    </submittedName>
</protein>
<dbReference type="InterPro" id="IPR001296">
    <property type="entry name" value="Glyco_trans_1"/>
</dbReference>